<dbReference type="AlphaFoldDB" id="A0A2T0MIS9"/>
<dbReference type="Pfam" id="PF02525">
    <property type="entry name" value="Flavodoxin_2"/>
    <property type="match status" value="1"/>
</dbReference>
<comment type="catalytic activity">
    <reaction evidence="5">
        <text>N,N-dimethyl-1,4-phenylenediamine + anthranilate + 2 NAD(+) = 2-(4-dimethylaminophenyl)diazenylbenzoate + 2 NADH + 2 H(+)</text>
        <dbReference type="Rhea" id="RHEA:55872"/>
        <dbReference type="ChEBI" id="CHEBI:15378"/>
        <dbReference type="ChEBI" id="CHEBI:15783"/>
        <dbReference type="ChEBI" id="CHEBI:16567"/>
        <dbReference type="ChEBI" id="CHEBI:57540"/>
        <dbReference type="ChEBI" id="CHEBI:57945"/>
        <dbReference type="ChEBI" id="CHEBI:71579"/>
        <dbReference type="EC" id="1.7.1.17"/>
    </reaction>
    <physiologicalReaction direction="right-to-left" evidence="5">
        <dbReference type="Rhea" id="RHEA:55874"/>
    </physiologicalReaction>
</comment>
<dbReference type="HAMAP" id="MF_01216">
    <property type="entry name" value="Azoreductase_type1"/>
    <property type="match status" value="1"/>
</dbReference>
<protein>
    <recommendedName>
        <fullName evidence="6">FMN dependent NADH:quinone oxidoreductase</fullName>
        <ecNumber evidence="6">1.6.5.-</ecNumber>
    </recommendedName>
    <alternativeName>
        <fullName evidence="6">Azo-dye reductase</fullName>
    </alternativeName>
    <alternativeName>
        <fullName evidence="6">FMN-dependent NADH-azo compound oxidoreductase</fullName>
    </alternativeName>
    <alternativeName>
        <fullName evidence="6">FMN-dependent NADH-azoreductase</fullName>
        <ecNumber evidence="6">1.7.1.17</ecNumber>
    </alternativeName>
</protein>
<evidence type="ECO:0000256" key="5">
    <source>
        <dbReference type="ARBA" id="ARBA00048542"/>
    </source>
</evidence>
<comment type="function">
    <text evidence="6">Also exhibits azoreductase activity. Catalyzes the reductive cleavage of the azo bond in aromatic azo compounds to the corresponding amines.</text>
</comment>
<dbReference type="Proteomes" id="UP000237640">
    <property type="component" value="Unassembled WGS sequence"/>
</dbReference>
<comment type="similarity">
    <text evidence="6">Belongs to the azoreductase type 1 family.</text>
</comment>
<dbReference type="SUPFAM" id="SSF52218">
    <property type="entry name" value="Flavoproteins"/>
    <property type="match status" value="1"/>
</dbReference>
<dbReference type="GO" id="GO:0016652">
    <property type="term" value="F:oxidoreductase activity, acting on NAD(P)H as acceptor"/>
    <property type="evidence" value="ECO:0007669"/>
    <property type="project" value="UniProtKB-UniRule"/>
</dbReference>
<evidence type="ECO:0000256" key="6">
    <source>
        <dbReference type="HAMAP-Rule" id="MF_01216"/>
    </source>
</evidence>
<dbReference type="PANTHER" id="PTHR43741:SF2">
    <property type="entry name" value="FMN-DEPENDENT NADH:QUINONE OXIDOREDUCTASE"/>
    <property type="match status" value="1"/>
</dbReference>
<dbReference type="InterPro" id="IPR050104">
    <property type="entry name" value="FMN-dep_NADH:Q_OxRdtase_AzoR1"/>
</dbReference>
<comment type="cofactor">
    <cofactor evidence="6">
        <name>FMN</name>
        <dbReference type="ChEBI" id="CHEBI:58210"/>
    </cofactor>
    <text evidence="6">Binds 1 FMN per subunit.</text>
</comment>
<keyword evidence="2 6" id="KW-0288">FMN</keyword>
<dbReference type="Gene3D" id="3.40.50.360">
    <property type="match status" value="1"/>
</dbReference>
<feature type="binding site" evidence="6">
    <location>
        <position position="10"/>
    </location>
    <ligand>
        <name>FMN</name>
        <dbReference type="ChEBI" id="CHEBI:58210"/>
    </ligand>
</feature>
<comment type="caution">
    <text evidence="6">Lacks conserved residue(s) required for the propagation of feature annotation.</text>
</comment>
<dbReference type="InterPro" id="IPR003680">
    <property type="entry name" value="Flavodoxin_fold"/>
</dbReference>
<dbReference type="GO" id="GO:0009055">
    <property type="term" value="F:electron transfer activity"/>
    <property type="evidence" value="ECO:0007669"/>
    <property type="project" value="UniProtKB-UniRule"/>
</dbReference>
<dbReference type="EMBL" id="PVYX01000001">
    <property type="protein sequence ID" value="PRX57491.1"/>
    <property type="molecule type" value="Genomic_DNA"/>
</dbReference>
<sequence>MKTLLRLDASLRKEGSHSRALADFFETKWRKIHQKGNVIYRDLNELQVPYLRNETVQAFYTPEAEYTEENREAIALSNQLIEELKSADHILVSSPLYNLNIPSTLKSYLDHIVRVGHTFRVREDGSYEGLIENEAAYIITCKGEVYKDTSMQTLDFQEPYLKTIFGFIGLKLNAIFPLEGTAHRNLLESNLRVQKENIIKELEKKLDLKEPQKIPNQV</sequence>
<dbReference type="InterPro" id="IPR029039">
    <property type="entry name" value="Flavoprotein-like_sf"/>
</dbReference>
<evidence type="ECO:0000256" key="1">
    <source>
        <dbReference type="ARBA" id="ARBA00022630"/>
    </source>
</evidence>
<accession>A0A2T0MIS9</accession>
<keyword evidence="4 6" id="KW-0520">NAD</keyword>
<dbReference type="GO" id="GO:0016655">
    <property type="term" value="F:oxidoreductase activity, acting on NAD(P)H, quinone or similar compound as acceptor"/>
    <property type="evidence" value="ECO:0007669"/>
    <property type="project" value="InterPro"/>
</dbReference>
<feature type="binding site" evidence="6">
    <location>
        <begin position="16"/>
        <end position="18"/>
    </location>
    <ligand>
        <name>FMN</name>
        <dbReference type="ChEBI" id="CHEBI:58210"/>
    </ligand>
</feature>
<comment type="caution">
    <text evidence="8">The sequence shown here is derived from an EMBL/GenBank/DDBJ whole genome shotgun (WGS) entry which is preliminary data.</text>
</comment>
<dbReference type="GO" id="GO:0010181">
    <property type="term" value="F:FMN binding"/>
    <property type="evidence" value="ECO:0007669"/>
    <property type="project" value="UniProtKB-UniRule"/>
</dbReference>
<evidence type="ECO:0000256" key="3">
    <source>
        <dbReference type="ARBA" id="ARBA00023002"/>
    </source>
</evidence>
<comment type="catalytic activity">
    <reaction evidence="6">
        <text>2 a quinone + NADH + H(+) = 2 a 1,4-benzosemiquinone + NAD(+)</text>
        <dbReference type="Rhea" id="RHEA:65952"/>
        <dbReference type="ChEBI" id="CHEBI:15378"/>
        <dbReference type="ChEBI" id="CHEBI:57540"/>
        <dbReference type="ChEBI" id="CHEBI:57945"/>
        <dbReference type="ChEBI" id="CHEBI:132124"/>
        <dbReference type="ChEBI" id="CHEBI:134225"/>
    </reaction>
</comment>
<dbReference type="EC" id="1.6.5.-" evidence="6"/>
<keyword evidence="3 6" id="KW-0560">Oxidoreductase</keyword>
<comment type="subunit">
    <text evidence="6">Homodimer.</text>
</comment>
<feature type="domain" description="Flavodoxin-like fold" evidence="7">
    <location>
        <begin position="3"/>
        <end position="186"/>
    </location>
</feature>
<comment type="function">
    <text evidence="6">Quinone reductase that provides resistance to thiol-specific stress caused by electrophilic quinones.</text>
</comment>
<dbReference type="RefSeq" id="WP_106144383.1">
    <property type="nucleotide sequence ID" value="NZ_PVYX01000001.1"/>
</dbReference>
<dbReference type="PANTHER" id="PTHR43741">
    <property type="entry name" value="FMN-DEPENDENT NADH-AZOREDUCTASE 1"/>
    <property type="match status" value="1"/>
</dbReference>
<gene>
    <name evidence="6" type="primary">azoR</name>
    <name evidence="8" type="ORF">CLV81_1496</name>
</gene>
<evidence type="ECO:0000256" key="2">
    <source>
        <dbReference type="ARBA" id="ARBA00022643"/>
    </source>
</evidence>
<evidence type="ECO:0000313" key="9">
    <source>
        <dbReference type="Proteomes" id="UP000237640"/>
    </source>
</evidence>
<dbReference type="OrthoDB" id="9805013at2"/>
<name>A0A2T0MIS9_9FLAO</name>
<evidence type="ECO:0000313" key="8">
    <source>
        <dbReference type="EMBL" id="PRX57491.1"/>
    </source>
</evidence>
<evidence type="ECO:0000259" key="7">
    <source>
        <dbReference type="Pfam" id="PF02525"/>
    </source>
</evidence>
<proteinExistence type="inferred from homology"/>
<organism evidence="8 9">
    <name type="scientific">Flagellimonas meridianipacifica</name>
    <dbReference type="NCBI Taxonomy" id="1080225"/>
    <lineage>
        <taxon>Bacteria</taxon>
        <taxon>Pseudomonadati</taxon>
        <taxon>Bacteroidota</taxon>
        <taxon>Flavobacteriia</taxon>
        <taxon>Flavobacteriales</taxon>
        <taxon>Flavobacteriaceae</taxon>
        <taxon>Flagellimonas</taxon>
    </lineage>
</organism>
<evidence type="ECO:0000256" key="4">
    <source>
        <dbReference type="ARBA" id="ARBA00023027"/>
    </source>
</evidence>
<keyword evidence="9" id="KW-1185">Reference proteome</keyword>
<dbReference type="InterPro" id="IPR023048">
    <property type="entry name" value="NADH:quinone_OxRdtase_FMN_depd"/>
</dbReference>
<keyword evidence="1 6" id="KW-0285">Flavoprotein</keyword>
<reference evidence="8 9" key="1">
    <citation type="submission" date="2018-03" db="EMBL/GenBank/DDBJ databases">
        <title>Genomic Encyclopedia of Archaeal and Bacterial Type Strains, Phase II (KMG-II): from individual species to whole genera.</title>
        <authorList>
            <person name="Goeker M."/>
        </authorList>
    </citation>
    <scope>NUCLEOTIDE SEQUENCE [LARGE SCALE GENOMIC DNA]</scope>
    <source>
        <strain evidence="8 9">DSM 25027</strain>
    </source>
</reference>
<dbReference type="EC" id="1.7.1.17" evidence="6"/>